<reference evidence="8" key="1">
    <citation type="journal article" date="2019" name="Int. J. Syst. Evol. Microbiol.">
        <title>The Global Catalogue of Microorganisms (GCM) 10K type strain sequencing project: providing services to taxonomists for standard genome sequencing and annotation.</title>
        <authorList>
            <consortium name="The Broad Institute Genomics Platform"/>
            <consortium name="The Broad Institute Genome Sequencing Center for Infectious Disease"/>
            <person name="Wu L."/>
            <person name="Ma J."/>
        </authorList>
    </citation>
    <scope>NUCLEOTIDE SEQUENCE [LARGE SCALE GENOMIC DNA]</scope>
    <source>
        <strain evidence="8">JCM 16673</strain>
    </source>
</reference>
<feature type="transmembrane region" description="Helical" evidence="6">
    <location>
        <begin position="63"/>
        <end position="80"/>
    </location>
</feature>
<dbReference type="PANTHER" id="PTHR33931:SF2">
    <property type="entry name" value="HOLIN-LIKE PROTEIN CIDA"/>
    <property type="match status" value="1"/>
</dbReference>
<protein>
    <submittedName>
        <fullName evidence="7">CidA/LrgA family protein</fullName>
    </submittedName>
</protein>
<dbReference type="Proteomes" id="UP001501353">
    <property type="component" value="Unassembled WGS sequence"/>
</dbReference>
<keyword evidence="5 6" id="KW-0472">Membrane</keyword>
<evidence type="ECO:0000256" key="2">
    <source>
        <dbReference type="ARBA" id="ARBA00022475"/>
    </source>
</evidence>
<name>A0ABP7TTI2_9BURK</name>
<accession>A0ABP7TTI2</accession>
<evidence type="ECO:0000256" key="3">
    <source>
        <dbReference type="ARBA" id="ARBA00022692"/>
    </source>
</evidence>
<feature type="transmembrane region" description="Helical" evidence="6">
    <location>
        <begin position="86"/>
        <end position="108"/>
    </location>
</feature>
<dbReference type="EMBL" id="BAAAZE010000013">
    <property type="protein sequence ID" value="GAA4031018.1"/>
    <property type="molecule type" value="Genomic_DNA"/>
</dbReference>
<evidence type="ECO:0000313" key="7">
    <source>
        <dbReference type="EMBL" id="GAA4031018.1"/>
    </source>
</evidence>
<feature type="transmembrane region" description="Helical" evidence="6">
    <location>
        <begin position="25"/>
        <end position="42"/>
    </location>
</feature>
<comment type="caution">
    <text evidence="7">The sequence shown here is derived from an EMBL/GenBank/DDBJ whole genome shotgun (WGS) entry which is preliminary data.</text>
</comment>
<keyword evidence="2" id="KW-1003">Cell membrane</keyword>
<keyword evidence="3 6" id="KW-0812">Transmembrane</keyword>
<evidence type="ECO:0000256" key="6">
    <source>
        <dbReference type="SAM" id="Phobius"/>
    </source>
</evidence>
<keyword evidence="8" id="KW-1185">Reference proteome</keyword>
<keyword evidence="4 6" id="KW-1133">Transmembrane helix</keyword>
<dbReference type="PANTHER" id="PTHR33931">
    <property type="entry name" value="HOLIN-LIKE PROTEIN CIDA-RELATED"/>
    <property type="match status" value="1"/>
</dbReference>
<evidence type="ECO:0000313" key="8">
    <source>
        <dbReference type="Proteomes" id="UP001501353"/>
    </source>
</evidence>
<gene>
    <name evidence="7" type="ORF">GCM10022212_31910</name>
</gene>
<proteinExistence type="predicted"/>
<evidence type="ECO:0000256" key="5">
    <source>
        <dbReference type="ARBA" id="ARBA00023136"/>
    </source>
</evidence>
<dbReference type="Pfam" id="PF03788">
    <property type="entry name" value="LrgA"/>
    <property type="match status" value="1"/>
</dbReference>
<dbReference type="RefSeq" id="WP_344764771.1">
    <property type="nucleotide sequence ID" value="NZ_BAAAZE010000013.1"/>
</dbReference>
<organism evidence="7 8">
    <name type="scientific">Actimicrobium antarcticum</name>
    <dbReference type="NCBI Taxonomy" id="1051899"/>
    <lineage>
        <taxon>Bacteria</taxon>
        <taxon>Pseudomonadati</taxon>
        <taxon>Pseudomonadota</taxon>
        <taxon>Betaproteobacteria</taxon>
        <taxon>Burkholderiales</taxon>
        <taxon>Oxalobacteraceae</taxon>
        <taxon>Actimicrobium</taxon>
    </lineage>
</organism>
<comment type="subcellular location">
    <subcellularLocation>
        <location evidence="1">Cell membrane</location>
        <topology evidence="1">Multi-pass membrane protein</topology>
    </subcellularLocation>
</comment>
<evidence type="ECO:0000256" key="4">
    <source>
        <dbReference type="ARBA" id="ARBA00022989"/>
    </source>
</evidence>
<evidence type="ECO:0000256" key="1">
    <source>
        <dbReference type="ARBA" id="ARBA00004651"/>
    </source>
</evidence>
<dbReference type="InterPro" id="IPR005538">
    <property type="entry name" value="LrgA/CidA"/>
</dbReference>
<sequence>MIATLATLLVFQSIGEGLAYALGLPIPGPVIGMVLLLLYLMMKNGAVDKLAPTSMELLRHLSLLFVPAGVGIMVHARLLAAEWLPITAALLASTVVSIAVTAAVVRWLQK</sequence>